<dbReference type="InterPro" id="IPR012792">
    <property type="entry name" value="3-oxoacid_CoA-transf_A"/>
</dbReference>
<dbReference type="SUPFAM" id="SSF100950">
    <property type="entry name" value="NagB/RpiA/CoA transferase-like"/>
    <property type="match status" value="1"/>
</dbReference>
<dbReference type="STRING" id="1518501.CQ10_35155"/>
<reference evidence="3 4" key="1">
    <citation type="submission" date="2014-03" db="EMBL/GenBank/DDBJ databases">
        <title>Bradyrhizobium valentinum sp. nov., isolated from effective nodules of Lupinus mariae-josephae, a lupine endemic of basic-lime soils in Eastern Spain.</title>
        <authorList>
            <person name="Duran D."/>
            <person name="Rey L."/>
            <person name="Navarro A."/>
            <person name="Busquets A."/>
            <person name="Imperial J."/>
            <person name="Ruiz-Argueso T."/>
        </authorList>
    </citation>
    <scope>NUCLEOTIDE SEQUENCE [LARGE SCALE GENOMIC DNA]</scope>
    <source>
        <strain evidence="3 4">LmjM3</strain>
    </source>
</reference>
<evidence type="ECO:0000313" key="3">
    <source>
        <dbReference type="EMBL" id="KRQ90374.1"/>
    </source>
</evidence>
<dbReference type="Proteomes" id="UP000051913">
    <property type="component" value="Unassembled WGS sequence"/>
</dbReference>
<dbReference type="PANTHER" id="PTHR13707:SF60">
    <property type="entry name" value="ACETATE COA-TRANSFERASE SUBUNIT ALPHA"/>
    <property type="match status" value="1"/>
</dbReference>
<dbReference type="EMBL" id="LLXX01000236">
    <property type="protein sequence ID" value="KRQ90374.1"/>
    <property type="molecule type" value="Genomic_DNA"/>
</dbReference>
<comment type="caution">
    <text evidence="3">The sequence shown here is derived from an EMBL/GenBank/DDBJ whole genome shotgun (WGS) entry which is preliminary data.</text>
</comment>
<dbReference type="GO" id="GO:0008410">
    <property type="term" value="F:CoA-transferase activity"/>
    <property type="evidence" value="ECO:0007669"/>
    <property type="project" value="InterPro"/>
</dbReference>
<organism evidence="3 4">
    <name type="scientific">Bradyrhizobium valentinum</name>
    <dbReference type="NCBI Taxonomy" id="1518501"/>
    <lineage>
        <taxon>Bacteria</taxon>
        <taxon>Pseudomonadati</taxon>
        <taxon>Pseudomonadota</taxon>
        <taxon>Alphaproteobacteria</taxon>
        <taxon>Hyphomicrobiales</taxon>
        <taxon>Nitrobacteraceae</taxon>
        <taxon>Bradyrhizobium</taxon>
    </lineage>
</organism>
<dbReference type="SMART" id="SM00882">
    <property type="entry name" value="CoA_trans"/>
    <property type="match status" value="1"/>
</dbReference>
<proteinExistence type="inferred from homology"/>
<evidence type="ECO:0000313" key="4">
    <source>
        <dbReference type="Proteomes" id="UP000051913"/>
    </source>
</evidence>
<evidence type="ECO:0000256" key="1">
    <source>
        <dbReference type="ARBA" id="ARBA00005612"/>
    </source>
</evidence>
<dbReference type="PROSITE" id="PS01273">
    <property type="entry name" value="COA_TRANSF_1"/>
    <property type="match status" value="1"/>
</dbReference>
<dbReference type="OrthoDB" id="9777193at2"/>
<dbReference type="InterPro" id="IPR004165">
    <property type="entry name" value="CoA_trans_fam_I"/>
</dbReference>
<dbReference type="InterPro" id="IPR004163">
    <property type="entry name" value="CoA_transf_BS"/>
</dbReference>
<evidence type="ECO:0000256" key="2">
    <source>
        <dbReference type="ARBA" id="ARBA00022679"/>
    </source>
</evidence>
<name>A0A0R3KDR1_9BRAD</name>
<protein>
    <submittedName>
        <fullName evidence="3">Acetyl-CoA--acetoacetyl-CoA transferase subunit alpha</fullName>
    </submittedName>
</protein>
<dbReference type="RefSeq" id="WP_057855695.1">
    <property type="nucleotide sequence ID" value="NZ_LLXX01000236.1"/>
</dbReference>
<dbReference type="InterPro" id="IPR037171">
    <property type="entry name" value="NagB/RpiA_transferase-like"/>
</dbReference>
<keyword evidence="2 3" id="KW-0808">Transferase</keyword>
<dbReference type="Pfam" id="PF01144">
    <property type="entry name" value="CoA_trans"/>
    <property type="match status" value="1"/>
</dbReference>
<gene>
    <name evidence="3" type="ORF">CP49_16330</name>
</gene>
<dbReference type="PANTHER" id="PTHR13707">
    <property type="entry name" value="KETOACID-COENZYME A TRANSFERASE"/>
    <property type="match status" value="1"/>
</dbReference>
<dbReference type="Gene3D" id="3.40.1080.10">
    <property type="entry name" value="Glutaconate Coenzyme A-transferase"/>
    <property type="match status" value="1"/>
</dbReference>
<dbReference type="NCBIfam" id="TIGR02429">
    <property type="entry name" value="pcaI_scoA_fam"/>
    <property type="match status" value="1"/>
</dbReference>
<accession>A0A0R3KDR1</accession>
<dbReference type="AlphaFoldDB" id="A0A0R3KDR1"/>
<keyword evidence="4" id="KW-1185">Reference proteome</keyword>
<comment type="similarity">
    <text evidence="1">Belongs to the 3-oxoacid CoA-transferase subunit A family.</text>
</comment>
<sequence>MKAVSVEEAVARIPNGATVMVGGFMGVGTPERLLDELVRQRKSELSIISNDAAVPGKGVGKLFDAALVSTLTTSHIGLNPNVQKQMMANQVAVNLVPQGTFVERIRAGGCGLGGVLTPTGVGTIVEEGKRRIDIDGKNFLLETALRSDFALIHAFLADYLGNLAYALTARNFNPVMAMAADTVIVTAEHIVPVGVIAPDHVITPAPLVDYLIANG</sequence>